<evidence type="ECO:0000313" key="4">
    <source>
        <dbReference type="Proteomes" id="UP001217089"/>
    </source>
</evidence>
<keyword evidence="4" id="KW-1185">Reference proteome</keyword>
<keyword evidence="2" id="KW-0812">Transmembrane</keyword>
<evidence type="ECO:0000256" key="2">
    <source>
        <dbReference type="SAM" id="Phobius"/>
    </source>
</evidence>
<name>A0ABQ9FSB5_TEGGR</name>
<reference evidence="3 4" key="1">
    <citation type="submission" date="2022-12" db="EMBL/GenBank/DDBJ databases">
        <title>Chromosome-level genome of Tegillarca granosa.</title>
        <authorList>
            <person name="Kim J."/>
        </authorList>
    </citation>
    <scope>NUCLEOTIDE SEQUENCE [LARGE SCALE GENOMIC DNA]</scope>
    <source>
        <strain evidence="3">Teg-2019</strain>
        <tissue evidence="3">Adductor muscle</tissue>
    </source>
</reference>
<feature type="region of interest" description="Disordered" evidence="1">
    <location>
        <begin position="133"/>
        <end position="337"/>
    </location>
</feature>
<feature type="transmembrane region" description="Helical" evidence="2">
    <location>
        <begin position="36"/>
        <end position="59"/>
    </location>
</feature>
<sequence>MKNKEIDKDTVVAYHEFIQGRIRTSLNSIDLGPGRIYAFVGFCVFIFGLACGVVGILLITLRTRHVYLWSWNDQFLGPAFIIAFICCTCFFFFTMFLSHKKANKYRSQLVFRPIGDYGVAVVHKSRLNYEQATKETLKSGTAPHAPTKPKPYQPISYDYRRPRQPYENRGYSQDPRGAPPSYKEKGHVPGDNRRPPEDRRRPPDDRRRPPDDRDRRRPPDNRDRRRPPDDRDRRRPPDDRERRRPPDDRDRRRPPGDRPRRPPETEEERQKYEEERRRRHEQRRREEERRREMREAGDAMEKPPLPTAFKIDGTRAGGGRNVPDVALARPEDDESEL</sequence>
<keyword evidence="2" id="KW-0472">Membrane</keyword>
<proteinExistence type="predicted"/>
<evidence type="ECO:0000256" key="1">
    <source>
        <dbReference type="SAM" id="MobiDB-lite"/>
    </source>
</evidence>
<evidence type="ECO:0000313" key="3">
    <source>
        <dbReference type="EMBL" id="KAJ8318583.1"/>
    </source>
</evidence>
<feature type="compositionally biased region" description="Basic and acidic residues" evidence="1">
    <location>
        <begin position="182"/>
        <end position="276"/>
    </location>
</feature>
<organism evidence="3 4">
    <name type="scientific">Tegillarca granosa</name>
    <name type="common">Malaysian cockle</name>
    <name type="synonym">Anadara granosa</name>
    <dbReference type="NCBI Taxonomy" id="220873"/>
    <lineage>
        <taxon>Eukaryota</taxon>
        <taxon>Metazoa</taxon>
        <taxon>Spiralia</taxon>
        <taxon>Lophotrochozoa</taxon>
        <taxon>Mollusca</taxon>
        <taxon>Bivalvia</taxon>
        <taxon>Autobranchia</taxon>
        <taxon>Pteriomorphia</taxon>
        <taxon>Arcoida</taxon>
        <taxon>Arcoidea</taxon>
        <taxon>Arcidae</taxon>
        <taxon>Tegillarca</taxon>
    </lineage>
</organism>
<feature type="compositionally biased region" description="Basic and acidic residues" evidence="1">
    <location>
        <begin position="283"/>
        <end position="301"/>
    </location>
</feature>
<feature type="transmembrane region" description="Helical" evidence="2">
    <location>
        <begin position="79"/>
        <end position="97"/>
    </location>
</feature>
<protein>
    <submittedName>
        <fullName evidence="3">Uncharacterized protein</fullName>
    </submittedName>
</protein>
<gene>
    <name evidence="3" type="ORF">KUTeg_003674</name>
</gene>
<accession>A0ABQ9FSB5</accession>
<dbReference type="Proteomes" id="UP001217089">
    <property type="component" value="Unassembled WGS sequence"/>
</dbReference>
<dbReference type="EMBL" id="JARBDR010000214">
    <property type="protein sequence ID" value="KAJ8318583.1"/>
    <property type="molecule type" value="Genomic_DNA"/>
</dbReference>
<comment type="caution">
    <text evidence="3">The sequence shown here is derived from an EMBL/GenBank/DDBJ whole genome shotgun (WGS) entry which is preliminary data.</text>
</comment>
<keyword evidence="2" id="KW-1133">Transmembrane helix</keyword>